<dbReference type="InterPro" id="IPR050300">
    <property type="entry name" value="GDXG_lipolytic_enzyme"/>
</dbReference>
<evidence type="ECO:0000313" key="5">
    <source>
        <dbReference type="Proteomes" id="UP000652847"/>
    </source>
</evidence>
<dbReference type="GO" id="GO:0008236">
    <property type="term" value="F:serine-type peptidase activity"/>
    <property type="evidence" value="ECO:0007669"/>
    <property type="project" value="InterPro"/>
</dbReference>
<proteinExistence type="predicted"/>
<dbReference type="SUPFAM" id="SSF53474">
    <property type="entry name" value="alpha/beta-Hydrolases"/>
    <property type="match status" value="1"/>
</dbReference>
<name>A0A8I0AIB5_9FIRM</name>
<evidence type="ECO:0000259" key="3">
    <source>
        <dbReference type="Pfam" id="PF20434"/>
    </source>
</evidence>
<accession>A0A8I0AIB5</accession>
<dbReference type="GO" id="GO:0006508">
    <property type="term" value="P:proteolysis"/>
    <property type="evidence" value="ECO:0007669"/>
    <property type="project" value="InterPro"/>
</dbReference>
<protein>
    <submittedName>
        <fullName evidence="4">Alpha/beta hydrolase</fullName>
    </submittedName>
</protein>
<gene>
    <name evidence="4" type="ORF">H8S54_08995</name>
</gene>
<dbReference type="EMBL" id="JACOOT010000020">
    <property type="protein sequence ID" value="MBC5651240.1"/>
    <property type="molecule type" value="Genomic_DNA"/>
</dbReference>
<feature type="domain" description="BD-FAE-like" evidence="3">
    <location>
        <begin position="97"/>
        <end position="203"/>
    </location>
</feature>
<dbReference type="Pfam" id="PF20434">
    <property type="entry name" value="BD-FAE"/>
    <property type="match status" value="1"/>
</dbReference>
<dbReference type="Gene3D" id="3.40.50.1820">
    <property type="entry name" value="alpha/beta hydrolase"/>
    <property type="match status" value="1"/>
</dbReference>
<evidence type="ECO:0000256" key="1">
    <source>
        <dbReference type="ARBA" id="ARBA00022801"/>
    </source>
</evidence>
<dbReference type="InterPro" id="IPR049492">
    <property type="entry name" value="BD-FAE-like_dom"/>
</dbReference>
<keyword evidence="5" id="KW-1185">Reference proteome</keyword>
<dbReference type="PANTHER" id="PTHR48081:SF6">
    <property type="entry name" value="PEPTIDASE S9 PROLYL OLIGOPEPTIDASE CATALYTIC DOMAIN-CONTAINING PROTEIN"/>
    <property type="match status" value="1"/>
</dbReference>
<dbReference type="Pfam" id="PF00326">
    <property type="entry name" value="Peptidase_S9"/>
    <property type="match status" value="1"/>
</dbReference>
<reference evidence="4 5" key="1">
    <citation type="submission" date="2020-08" db="EMBL/GenBank/DDBJ databases">
        <title>Genome public.</title>
        <authorList>
            <person name="Liu C."/>
            <person name="Sun Q."/>
        </authorList>
    </citation>
    <scope>NUCLEOTIDE SEQUENCE [LARGE SCALE GENOMIC DNA]</scope>
    <source>
        <strain evidence="4 5">BX17</strain>
    </source>
</reference>
<dbReference type="InterPro" id="IPR029058">
    <property type="entry name" value="AB_hydrolase_fold"/>
</dbReference>
<dbReference type="InterPro" id="IPR001375">
    <property type="entry name" value="Peptidase_S9_cat"/>
</dbReference>
<keyword evidence="1 4" id="KW-0378">Hydrolase</keyword>
<evidence type="ECO:0000313" key="4">
    <source>
        <dbReference type="EMBL" id="MBC5651240.1"/>
    </source>
</evidence>
<sequence>MITVDTTVKEIKNDRVLKKIAHYLIYNTAEDGTEHLSDESRTLRDIQDKTPTWSAKDMAYGLNCIIENGGDGKELLFDVYGEAEIAKCPEKEHVKLIYFPPRGERNRQKRFVILAAGGGYGAVCSLGEAFPVAARLSEMGMPVFCLNYRVAGKEPLFPKPMEDLSAAYRFLKDHEDQFDIDARHYAVGGFSAGGHLAACWGLKGLGYAKYGYPAAEILMLDYPLISVWRTIHPLPAQLQQIMLAGYFGTGYSEEICRPYNIDEMADQDYPPVFMIQAEDDDVVPIWNTGEFADRLEELGVSSRYEHPKTGGHGFGLGTETEAEGWTDRAVAFWDELTKEKMDEAI</sequence>
<organism evidence="4 5">
    <name type="scientific">Blautia segnis</name>
    <dbReference type="NCBI Taxonomy" id="2763030"/>
    <lineage>
        <taxon>Bacteria</taxon>
        <taxon>Bacillati</taxon>
        <taxon>Bacillota</taxon>
        <taxon>Clostridia</taxon>
        <taxon>Lachnospirales</taxon>
        <taxon>Lachnospiraceae</taxon>
        <taxon>Blautia</taxon>
    </lineage>
</organism>
<feature type="domain" description="Peptidase S9 prolyl oligopeptidase catalytic" evidence="2">
    <location>
        <begin position="265"/>
        <end position="338"/>
    </location>
</feature>
<dbReference type="Proteomes" id="UP000652847">
    <property type="component" value="Unassembled WGS sequence"/>
</dbReference>
<dbReference type="PANTHER" id="PTHR48081">
    <property type="entry name" value="AB HYDROLASE SUPERFAMILY PROTEIN C4A8.06C"/>
    <property type="match status" value="1"/>
</dbReference>
<evidence type="ECO:0000259" key="2">
    <source>
        <dbReference type="Pfam" id="PF00326"/>
    </source>
</evidence>
<dbReference type="AlphaFoldDB" id="A0A8I0AIB5"/>
<dbReference type="RefSeq" id="WP_173768403.1">
    <property type="nucleotide sequence ID" value="NZ_JACOOT010000020.1"/>
</dbReference>
<comment type="caution">
    <text evidence="4">The sequence shown here is derived from an EMBL/GenBank/DDBJ whole genome shotgun (WGS) entry which is preliminary data.</text>
</comment>